<name>A0A6U4IDD0_9STRA</name>
<dbReference type="EMBL" id="HBGJ01030468">
    <property type="protein sequence ID" value="CAD9260840.1"/>
    <property type="molecule type" value="Transcribed_RNA"/>
</dbReference>
<organism evidence="1">
    <name type="scientific">Phaeomonas parva</name>
    <dbReference type="NCBI Taxonomy" id="124430"/>
    <lineage>
        <taxon>Eukaryota</taxon>
        <taxon>Sar</taxon>
        <taxon>Stramenopiles</taxon>
        <taxon>Ochrophyta</taxon>
        <taxon>Pinguiophyceae</taxon>
        <taxon>Pinguiochrysidales</taxon>
        <taxon>Pinguiochrysidaceae</taxon>
        <taxon>Phaeomonas</taxon>
    </lineage>
</organism>
<dbReference type="EMBL" id="HBGJ01030467">
    <property type="protein sequence ID" value="CAD9260839.1"/>
    <property type="molecule type" value="Transcribed_RNA"/>
</dbReference>
<protein>
    <submittedName>
        <fullName evidence="1">Uncharacterized protein</fullName>
    </submittedName>
</protein>
<reference evidence="1" key="1">
    <citation type="submission" date="2021-01" db="EMBL/GenBank/DDBJ databases">
        <authorList>
            <person name="Corre E."/>
            <person name="Pelletier E."/>
            <person name="Niang G."/>
            <person name="Scheremetjew M."/>
            <person name="Finn R."/>
            <person name="Kale V."/>
            <person name="Holt S."/>
            <person name="Cochrane G."/>
            <person name="Meng A."/>
            <person name="Brown T."/>
            <person name="Cohen L."/>
        </authorList>
    </citation>
    <scope>NUCLEOTIDE SEQUENCE</scope>
    <source>
        <strain evidence="1">CCMP2877</strain>
    </source>
</reference>
<dbReference type="AlphaFoldDB" id="A0A6U4IDD0"/>
<sequence>MNASRQVLRAGALAARAQRARAANMKMPKRFGGGAAVEYEPGSPDYIVRQYLPEDRHVVMAICGGYFSLYLLSKLFSGGKKKEEAPAAAPASTSSSGVKSMADEGFAEWIAVDGNIEKYFKAVEDMKD</sequence>
<evidence type="ECO:0000313" key="3">
    <source>
        <dbReference type="EMBL" id="CAD9260841.1"/>
    </source>
</evidence>
<accession>A0A6U4IDD0</accession>
<gene>
    <name evidence="1" type="ORF">PPAR1163_LOCUS19219</name>
    <name evidence="2" type="ORF">PPAR1163_LOCUS19220</name>
    <name evidence="3" type="ORF">PPAR1163_LOCUS19221</name>
</gene>
<evidence type="ECO:0000313" key="2">
    <source>
        <dbReference type="EMBL" id="CAD9260840.1"/>
    </source>
</evidence>
<dbReference type="EMBL" id="HBGJ01030469">
    <property type="protein sequence ID" value="CAD9260841.1"/>
    <property type="molecule type" value="Transcribed_RNA"/>
</dbReference>
<evidence type="ECO:0000313" key="1">
    <source>
        <dbReference type="EMBL" id="CAD9260839.1"/>
    </source>
</evidence>
<proteinExistence type="predicted"/>